<sequence length="80" mass="8907">MISLQELYKGNSNDDCKIPLNNSVYRKMKIKDEWYSAARRCGSVRTRDSEQARECVRAGGGSGGVDRSAKLSPTALQRLL</sequence>
<evidence type="ECO:0000256" key="1">
    <source>
        <dbReference type="SAM" id="MobiDB-lite"/>
    </source>
</evidence>
<name>A0A9P0XDS4_PIEBR</name>
<comment type="caution">
    <text evidence="2">The sequence shown here is derived from an EMBL/GenBank/DDBJ whole genome shotgun (WGS) entry which is preliminary data.</text>
</comment>
<protein>
    <submittedName>
        <fullName evidence="2">Uncharacterized protein</fullName>
    </submittedName>
</protein>
<evidence type="ECO:0000313" key="2">
    <source>
        <dbReference type="EMBL" id="CAH4031147.1"/>
    </source>
</evidence>
<feature type="region of interest" description="Disordered" evidence="1">
    <location>
        <begin position="52"/>
        <end position="80"/>
    </location>
</feature>
<accession>A0A9P0XDS4</accession>
<proteinExistence type="predicted"/>
<organism evidence="2 3">
    <name type="scientific">Pieris brassicae</name>
    <name type="common">White butterfly</name>
    <name type="synonym">Large white butterfly</name>
    <dbReference type="NCBI Taxonomy" id="7116"/>
    <lineage>
        <taxon>Eukaryota</taxon>
        <taxon>Metazoa</taxon>
        <taxon>Ecdysozoa</taxon>
        <taxon>Arthropoda</taxon>
        <taxon>Hexapoda</taxon>
        <taxon>Insecta</taxon>
        <taxon>Pterygota</taxon>
        <taxon>Neoptera</taxon>
        <taxon>Endopterygota</taxon>
        <taxon>Lepidoptera</taxon>
        <taxon>Glossata</taxon>
        <taxon>Ditrysia</taxon>
        <taxon>Papilionoidea</taxon>
        <taxon>Pieridae</taxon>
        <taxon>Pierinae</taxon>
        <taxon>Pieris</taxon>
    </lineage>
</organism>
<gene>
    <name evidence="2" type="ORF">PIBRA_LOCUS7709</name>
</gene>
<evidence type="ECO:0000313" key="3">
    <source>
        <dbReference type="Proteomes" id="UP001152562"/>
    </source>
</evidence>
<dbReference type="AlphaFoldDB" id="A0A9P0XDS4"/>
<dbReference type="Proteomes" id="UP001152562">
    <property type="component" value="Unassembled WGS sequence"/>
</dbReference>
<keyword evidence="3" id="KW-1185">Reference proteome</keyword>
<reference evidence="2" key="1">
    <citation type="submission" date="2022-05" db="EMBL/GenBank/DDBJ databases">
        <authorList>
            <person name="Okamura Y."/>
        </authorList>
    </citation>
    <scope>NUCLEOTIDE SEQUENCE</scope>
</reference>
<dbReference type="EMBL" id="CALOZG010000013">
    <property type="protein sequence ID" value="CAH4031147.1"/>
    <property type="molecule type" value="Genomic_DNA"/>
</dbReference>